<feature type="transmembrane region" description="Helical" evidence="6">
    <location>
        <begin position="33"/>
        <end position="60"/>
    </location>
</feature>
<evidence type="ECO:0000256" key="5">
    <source>
        <dbReference type="ARBA" id="ARBA00023136"/>
    </source>
</evidence>
<keyword evidence="3 6" id="KW-0812">Transmembrane</keyword>
<dbReference type="Proteomes" id="UP000322159">
    <property type="component" value="Chromosome"/>
</dbReference>
<dbReference type="KEGG" id="lyk:FLP23_11170"/>
<dbReference type="OrthoDB" id="7359894at2"/>
<proteinExistence type="predicted"/>
<evidence type="ECO:0000256" key="2">
    <source>
        <dbReference type="ARBA" id="ARBA00022475"/>
    </source>
</evidence>
<evidence type="ECO:0000256" key="1">
    <source>
        <dbReference type="ARBA" id="ARBA00004162"/>
    </source>
</evidence>
<dbReference type="PANTHER" id="PTHR33885">
    <property type="entry name" value="PHAGE SHOCK PROTEIN C"/>
    <property type="match status" value="1"/>
</dbReference>
<evidence type="ECO:0000313" key="9">
    <source>
        <dbReference type="Proteomes" id="UP000322159"/>
    </source>
</evidence>
<dbReference type="Pfam" id="PF04024">
    <property type="entry name" value="PspC"/>
    <property type="match status" value="1"/>
</dbReference>
<reference evidence="8 9" key="1">
    <citation type="submission" date="2019-09" db="EMBL/GenBank/DDBJ databases">
        <title>Genome sequencing of strain KACC 19322.</title>
        <authorList>
            <person name="Heo J."/>
            <person name="Kim S.-J."/>
            <person name="Kim J.-S."/>
            <person name="Hong S.-B."/>
            <person name="Kwon S.-W."/>
        </authorList>
    </citation>
    <scope>NUCLEOTIDE SEQUENCE [LARGE SCALE GENOMIC DNA]</scope>
    <source>
        <strain evidence="8 9">KACC 19322</strain>
    </source>
</reference>
<dbReference type="RefSeq" id="WP_149325928.1">
    <property type="nucleotide sequence ID" value="NZ_CP043504.1"/>
</dbReference>
<feature type="domain" description="Phage shock protein PspC N-terminal" evidence="7">
    <location>
        <begin position="7"/>
        <end position="63"/>
    </location>
</feature>
<keyword evidence="5 6" id="KW-0472">Membrane</keyword>
<evidence type="ECO:0000259" key="7">
    <source>
        <dbReference type="Pfam" id="PF04024"/>
    </source>
</evidence>
<comment type="subcellular location">
    <subcellularLocation>
        <location evidence="1">Cell membrane</location>
        <topology evidence="1">Single-pass membrane protein</topology>
    </subcellularLocation>
</comment>
<evidence type="ECO:0000256" key="3">
    <source>
        <dbReference type="ARBA" id="ARBA00022692"/>
    </source>
</evidence>
<dbReference type="EMBL" id="CP043504">
    <property type="protein sequence ID" value="QEO10511.1"/>
    <property type="molecule type" value="Genomic_DNA"/>
</dbReference>
<evidence type="ECO:0000256" key="4">
    <source>
        <dbReference type="ARBA" id="ARBA00022989"/>
    </source>
</evidence>
<keyword evidence="4 6" id="KW-1133">Transmembrane helix</keyword>
<dbReference type="InterPro" id="IPR007168">
    <property type="entry name" value="Phageshock_PspC_N"/>
</dbReference>
<dbReference type="GO" id="GO:0005886">
    <property type="term" value="C:plasma membrane"/>
    <property type="evidence" value="ECO:0007669"/>
    <property type="project" value="UniProtKB-SubCell"/>
</dbReference>
<evidence type="ECO:0000256" key="6">
    <source>
        <dbReference type="SAM" id="Phobius"/>
    </source>
</evidence>
<keyword evidence="9" id="KW-1185">Reference proteome</keyword>
<keyword evidence="2" id="KW-1003">Cell membrane</keyword>
<gene>
    <name evidence="8" type="ORF">FLP23_11170</name>
</gene>
<organism evidence="8 9">
    <name type="scientific">Protaetiibacter larvae</name>
    <dbReference type="NCBI Taxonomy" id="2592654"/>
    <lineage>
        <taxon>Bacteria</taxon>
        <taxon>Bacillati</taxon>
        <taxon>Actinomycetota</taxon>
        <taxon>Actinomycetes</taxon>
        <taxon>Micrococcales</taxon>
        <taxon>Microbacteriaceae</taxon>
        <taxon>Protaetiibacter</taxon>
    </lineage>
</organism>
<sequence>MSATPGPLIRPRSNRVFGGVCAAVARRFGWDVALVRVLTVVAALLTGAALIVYLVLWVVVPSE</sequence>
<dbReference type="PANTHER" id="PTHR33885:SF3">
    <property type="entry name" value="PHAGE SHOCK PROTEIN C"/>
    <property type="match status" value="1"/>
</dbReference>
<evidence type="ECO:0000313" key="8">
    <source>
        <dbReference type="EMBL" id="QEO10511.1"/>
    </source>
</evidence>
<dbReference type="InterPro" id="IPR052027">
    <property type="entry name" value="PspC"/>
</dbReference>
<accession>A0A5C1Y9F0</accession>
<protein>
    <submittedName>
        <fullName evidence="8">PspC domain-containing protein</fullName>
    </submittedName>
</protein>
<name>A0A5C1Y9F0_9MICO</name>
<dbReference type="AlphaFoldDB" id="A0A5C1Y9F0"/>